<dbReference type="Pfam" id="PF01261">
    <property type="entry name" value="AP_endonuc_2"/>
    <property type="match status" value="1"/>
</dbReference>
<dbReference type="HAMAP" id="MF_00152">
    <property type="entry name" value="Nfo"/>
    <property type="match status" value="1"/>
</dbReference>
<feature type="binding site" evidence="8">
    <location>
        <position position="144"/>
    </location>
    <ligand>
        <name>Zn(2+)</name>
        <dbReference type="ChEBI" id="CHEBI:29105"/>
        <label>1</label>
    </ligand>
</feature>
<feature type="binding site" evidence="8">
    <location>
        <position position="178"/>
    </location>
    <ligand>
        <name>Zn(2+)</name>
        <dbReference type="ChEBI" id="CHEBI:29105"/>
        <label>2</label>
    </ligand>
</feature>
<keyword evidence="2 8" id="KW-0540">Nuclease</keyword>
<evidence type="ECO:0000256" key="3">
    <source>
        <dbReference type="ARBA" id="ARBA00022723"/>
    </source>
</evidence>
<comment type="cofactor">
    <cofactor evidence="8">
        <name>Zn(2+)</name>
        <dbReference type="ChEBI" id="CHEBI:29105"/>
    </cofactor>
    <text evidence="8">Binds 3 Zn(2+) ions.</text>
</comment>
<dbReference type="GO" id="GO:0008081">
    <property type="term" value="F:phosphoric diester hydrolase activity"/>
    <property type="evidence" value="ECO:0007669"/>
    <property type="project" value="TreeGrafter"/>
</dbReference>
<name>A0A9X4R2B2_9STAP</name>
<comment type="catalytic activity">
    <reaction evidence="8">
        <text>Endonucleolytic cleavage to 5'-phosphooligonucleotide end-products.</text>
        <dbReference type="EC" id="3.1.21.2"/>
    </reaction>
</comment>
<evidence type="ECO:0000256" key="5">
    <source>
        <dbReference type="ARBA" id="ARBA00022801"/>
    </source>
</evidence>
<dbReference type="AlphaFoldDB" id="A0A9X4R2B2"/>
<comment type="function">
    <text evidence="8">Endonuclease IV plays a role in DNA repair. It cleaves phosphodiester bonds at apurinic or apyrimidinic (AP) sites, generating a 3'-hydroxyl group and a 5'-terminal sugar phosphate.</text>
</comment>
<dbReference type="InterPro" id="IPR036237">
    <property type="entry name" value="Xyl_isomerase-like_sf"/>
</dbReference>
<dbReference type="RefSeq" id="WP_277580831.1">
    <property type="nucleotide sequence ID" value="NZ_JAMBPV010000002.1"/>
</dbReference>
<feature type="binding site" evidence="8">
    <location>
        <position position="68"/>
    </location>
    <ligand>
        <name>Zn(2+)</name>
        <dbReference type="ChEBI" id="CHEBI:29105"/>
        <label>1</label>
    </ligand>
</feature>
<evidence type="ECO:0000256" key="8">
    <source>
        <dbReference type="HAMAP-Rule" id="MF_00152"/>
    </source>
</evidence>
<evidence type="ECO:0000256" key="4">
    <source>
        <dbReference type="ARBA" id="ARBA00022763"/>
    </source>
</evidence>
<evidence type="ECO:0000259" key="9">
    <source>
        <dbReference type="Pfam" id="PF01261"/>
    </source>
</evidence>
<dbReference type="PROSITE" id="PS51432">
    <property type="entry name" value="AP_NUCLEASE_F2_4"/>
    <property type="match status" value="1"/>
</dbReference>
<dbReference type="PANTHER" id="PTHR21445:SF0">
    <property type="entry name" value="APURINIC-APYRIMIDINIC ENDONUCLEASE"/>
    <property type="match status" value="1"/>
</dbReference>
<dbReference type="GO" id="GO:0003677">
    <property type="term" value="F:DNA binding"/>
    <property type="evidence" value="ECO:0007669"/>
    <property type="project" value="InterPro"/>
</dbReference>
<feature type="binding site" evidence="8">
    <location>
        <position position="213"/>
    </location>
    <ligand>
        <name>Zn(2+)</name>
        <dbReference type="ChEBI" id="CHEBI:29105"/>
        <label>2</label>
    </ligand>
</feature>
<comment type="similarity">
    <text evidence="1 8">Belongs to the AP endonuclease 2 family.</text>
</comment>
<organism evidence="10 11">
    <name type="scientific">Staphylococcus equorum</name>
    <dbReference type="NCBI Taxonomy" id="246432"/>
    <lineage>
        <taxon>Bacteria</taxon>
        <taxon>Bacillati</taxon>
        <taxon>Bacillota</taxon>
        <taxon>Bacilli</taxon>
        <taxon>Bacillales</taxon>
        <taxon>Staphylococcaceae</taxon>
        <taxon>Staphylococcus</taxon>
    </lineage>
</organism>
<dbReference type="PROSITE" id="PS00730">
    <property type="entry name" value="AP_NUCLEASE_F2_2"/>
    <property type="match status" value="1"/>
</dbReference>
<feature type="binding site" evidence="8">
    <location>
        <position position="228"/>
    </location>
    <ligand>
        <name>Zn(2+)</name>
        <dbReference type="ChEBI" id="CHEBI:29105"/>
        <label>3</label>
    </ligand>
</feature>
<reference evidence="10" key="1">
    <citation type="submission" date="2022-05" db="EMBL/GenBank/DDBJ databases">
        <title>Comparative genomics of Staphylococcus equorum isolates.</title>
        <authorList>
            <person name="Luelf R.H."/>
        </authorList>
    </citation>
    <scope>NUCLEOTIDE SEQUENCE</scope>
    <source>
        <strain evidence="10">TMW 2.2343</strain>
    </source>
</reference>
<dbReference type="GO" id="GO:0006284">
    <property type="term" value="P:base-excision repair"/>
    <property type="evidence" value="ECO:0007669"/>
    <property type="project" value="TreeGrafter"/>
</dbReference>
<dbReference type="PROSITE" id="PS00729">
    <property type="entry name" value="AP_NUCLEASE_F2_1"/>
    <property type="match status" value="1"/>
</dbReference>
<evidence type="ECO:0000313" key="11">
    <source>
        <dbReference type="Proteomes" id="UP001152302"/>
    </source>
</evidence>
<dbReference type="InterPro" id="IPR013022">
    <property type="entry name" value="Xyl_isomerase-like_TIM-brl"/>
</dbReference>
<feature type="binding site" evidence="8">
    <location>
        <position position="144"/>
    </location>
    <ligand>
        <name>Zn(2+)</name>
        <dbReference type="ChEBI" id="CHEBI:29105"/>
        <label>2</label>
    </ligand>
</feature>
<dbReference type="EMBL" id="JAMBPX010000002">
    <property type="protein sequence ID" value="MDG0858313.1"/>
    <property type="molecule type" value="Genomic_DNA"/>
</dbReference>
<proteinExistence type="inferred from homology"/>
<evidence type="ECO:0000256" key="1">
    <source>
        <dbReference type="ARBA" id="ARBA00005340"/>
    </source>
</evidence>
<keyword evidence="3 8" id="KW-0479">Metal-binding</keyword>
<accession>A0A9X4R2B2</accession>
<dbReference type="InterPro" id="IPR001719">
    <property type="entry name" value="AP_endonuc_2"/>
</dbReference>
<keyword evidence="6 8" id="KW-0862">Zinc</keyword>
<dbReference type="PROSITE" id="PS00731">
    <property type="entry name" value="AP_NUCLEASE_F2_3"/>
    <property type="match status" value="1"/>
</dbReference>
<dbReference type="Gene3D" id="3.20.20.150">
    <property type="entry name" value="Divalent-metal-dependent TIM barrel enzymes"/>
    <property type="match status" value="1"/>
</dbReference>
<dbReference type="SMART" id="SM00518">
    <property type="entry name" value="AP2Ec"/>
    <property type="match status" value="1"/>
</dbReference>
<keyword evidence="4 8" id="KW-0227">DNA damage</keyword>
<gene>
    <name evidence="8" type="primary">nfo</name>
    <name evidence="10" type="ORF">M4L21_03150</name>
</gene>
<dbReference type="CDD" id="cd00019">
    <property type="entry name" value="AP2Ec"/>
    <property type="match status" value="1"/>
</dbReference>
<keyword evidence="5 8" id="KW-0378">Hydrolase</keyword>
<dbReference type="FunFam" id="3.20.20.150:FF:000001">
    <property type="entry name" value="Probable endonuclease 4"/>
    <property type="match status" value="1"/>
</dbReference>
<protein>
    <recommendedName>
        <fullName evidence="8">Probable endonuclease 4</fullName>
        <ecNumber evidence="8">3.1.21.2</ecNumber>
    </recommendedName>
    <alternativeName>
        <fullName evidence="8">Endodeoxyribonuclease IV</fullName>
    </alternativeName>
    <alternativeName>
        <fullName evidence="8">Endonuclease IV</fullName>
    </alternativeName>
</protein>
<dbReference type="NCBIfam" id="NF002196">
    <property type="entry name" value="PRK01060.1-1"/>
    <property type="match status" value="1"/>
</dbReference>
<dbReference type="PANTHER" id="PTHR21445">
    <property type="entry name" value="ENDONUCLEASE IV ENDODEOXYRIBONUCLEASE IV"/>
    <property type="match status" value="1"/>
</dbReference>
<feature type="binding site" evidence="8">
    <location>
        <position position="258"/>
    </location>
    <ligand>
        <name>Zn(2+)</name>
        <dbReference type="ChEBI" id="CHEBI:29105"/>
        <label>2</label>
    </ligand>
</feature>
<feature type="domain" description="Xylose isomerase-like TIM barrel" evidence="9">
    <location>
        <begin position="20"/>
        <end position="282"/>
    </location>
</feature>
<feature type="binding site" evidence="8">
    <location>
        <position position="181"/>
    </location>
    <ligand>
        <name>Zn(2+)</name>
        <dbReference type="ChEBI" id="CHEBI:29105"/>
        <label>3</label>
    </ligand>
</feature>
<evidence type="ECO:0000313" key="10">
    <source>
        <dbReference type="EMBL" id="MDG0858313.1"/>
    </source>
</evidence>
<keyword evidence="7 8" id="KW-0234">DNA repair</keyword>
<dbReference type="GO" id="GO:0008833">
    <property type="term" value="F:deoxyribonuclease IV (phage-T4-induced) activity"/>
    <property type="evidence" value="ECO:0007669"/>
    <property type="project" value="UniProtKB-UniRule"/>
</dbReference>
<comment type="caution">
    <text evidence="10">The sequence shown here is derived from an EMBL/GenBank/DDBJ whole genome shotgun (WGS) entry which is preliminary data.</text>
</comment>
<dbReference type="NCBIfam" id="TIGR00587">
    <property type="entry name" value="nfo"/>
    <property type="match status" value="1"/>
</dbReference>
<dbReference type="EC" id="3.1.21.2" evidence="8"/>
<dbReference type="SUPFAM" id="SSF51658">
    <property type="entry name" value="Xylose isomerase-like"/>
    <property type="match status" value="1"/>
</dbReference>
<dbReference type="GO" id="GO:0008270">
    <property type="term" value="F:zinc ion binding"/>
    <property type="evidence" value="ECO:0007669"/>
    <property type="project" value="UniProtKB-UniRule"/>
</dbReference>
<dbReference type="InterPro" id="IPR018246">
    <property type="entry name" value="AP_endonuc_F2_Zn_BS"/>
</dbReference>
<keyword evidence="8" id="KW-0255">Endonuclease</keyword>
<dbReference type="GO" id="GO:0003906">
    <property type="term" value="F:DNA-(apurinic or apyrimidinic site) endonuclease activity"/>
    <property type="evidence" value="ECO:0007669"/>
    <property type="project" value="TreeGrafter"/>
</dbReference>
<sequence length="296" mass="33133">MLLGSHVSMNGKKMLEGSAEEAHKLGESTFMIYTGAPQNTRRKPIEELNIEKGHEIMEQHGLSNIVVHAPYIINIANTIKPHVFDLGVEFLQSEIERTQALGAKDIVLHPGSHVGEGADVGIKKIIEGLNEVLTNDNNVRIALETMAGKGSEVGRNFEEIAQIIDGVNHNERLSVCFDTCHTHDAGYNVKEDFDGVLNEFDKIVGVDRIKVVHVNDSKNDIGAHKDRHENIGFGYIGFDALNYIVHHESFKDIPKILETPFVGEDKKSKKPPYKLEIEMLKQQQFDPELQNKLLNQ</sequence>
<feature type="binding site" evidence="8">
    <location>
        <position position="109"/>
    </location>
    <ligand>
        <name>Zn(2+)</name>
        <dbReference type="ChEBI" id="CHEBI:29105"/>
        <label>1</label>
    </ligand>
</feature>
<feature type="binding site" evidence="8">
    <location>
        <position position="226"/>
    </location>
    <ligand>
        <name>Zn(2+)</name>
        <dbReference type="ChEBI" id="CHEBI:29105"/>
        <label>3</label>
    </ligand>
</feature>
<evidence type="ECO:0000256" key="2">
    <source>
        <dbReference type="ARBA" id="ARBA00022722"/>
    </source>
</evidence>
<evidence type="ECO:0000256" key="7">
    <source>
        <dbReference type="ARBA" id="ARBA00023204"/>
    </source>
</evidence>
<dbReference type="Proteomes" id="UP001152302">
    <property type="component" value="Unassembled WGS sequence"/>
</dbReference>
<evidence type="ECO:0000256" key="6">
    <source>
        <dbReference type="ARBA" id="ARBA00022833"/>
    </source>
</evidence>